<evidence type="ECO:0000313" key="12">
    <source>
        <dbReference type="Proteomes" id="UP001190700"/>
    </source>
</evidence>
<dbReference type="GO" id="GO:0008324">
    <property type="term" value="F:monoatomic cation transmembrane transporter activity"/>
    <property type="evidence" value="ECO:0007669"/>
    <property type="project" value="InterPro"/>
</dbReference>
<keyword evidence="4 9" id="KW-0812">Transmembrane</keyword>
<evidence type="ECO:0000256" key="8">
    <source>
        <dbReference type="SAM" id="MobiDB-lite"/>
    </source>
</evidence>
<keyword evidence="12" id="KW-1185">Reference proteome</keyword>
<keyword evidence="6 9" id="KW-1133">Transmembrane helix</keyword>
<keyword evidence="5" id="KW-0460">Magnesium</keyword>
<dbReference type="SUPFAM" id="SSF161093">
    <property type="entry name" value="MgtE membrane domain-like"/>
    <property type="match status" value="1"/>
</dbReference>
<reference evidence="11 12" key="1">
    <citation type="journal article" date="2015" name="Genome Biol. Evol.">
        <title>Comparative Genomics of a Bacterivorous Green Alga Reveals Evolutionary Causalities and Consequences of Phago-Mixotrophic Mode of Nutrition.</title>
        <authorList>
            <person name="Burns J.A."/>
            <person name="Paasch A."/>
            <person name="Narechania A."/>
            <person name="Kim E."/>
        </authorList>
    </citation>
    <scope>NUCLEOTIDE SEQUENCE [LARGE SCALE GENOMIC DNA]</scope>
    <source>
        <strain evidence="11 12">PLY_AMNH</strain>
    </source>
</reference>
<dbReference type="InterPro" id="IPR036739">
    <property type="entry name" value="SLC41_membr_dom_sf"/>
</dbReference>
<feature type="region of interest" description="Disordered" evidence="8">
    <location>
        <begin position="103"/>
        <end position="138"/>
    </location>
</feature>
<feature type="transmembrane region" description="Helical" evidence="9">
    <location>
        <begin position="263"/>
        <end position="288"/>
    </location>
</feature>
<evidence type="ECO:0000256" key="2">
    <source>
        <dbReference type="ARBA" id="ARBA00009749"/>
    </source>
</evidence>
<evidence type="ECO:0000256" key="3">
    <source>
        <dbReference type="ARBA" id="ARBA00022448"/>
    </source>
</evidence>
<feature type="region of interest" description="Disordered" evidence="8">
    <location>
        <begin position="34"/>
        <end position="71"/>
    </location>
</feature>
<name>A0AAE0C2S9_9CHLO</name>
<feature type="transmembrane region" description="Helical" evidence="9">
    <location>
        <begin position="300"/>
        <end position="320"/>
    </location>
</feature>
<evidence type="ECO:0000256" key="4">
    <source>
        <dbReference type="ARBA" id="ARBA00022692"/>
    </source>
</evidence>
<keyword evidence="3" id="KW-0813">Transport</keyword>
<evidence type="ECO:0000256" key="6">
    <source>
        <dbReference type="ARBA" id="ARBA00022989"/>
    </source>
</evidence>
<keyword evidence="7 9" id="KW-0472">Membrane</keyword>
<dbReference type="Gene3D" id="1.10.357.20">
    <property type="entry name" value="SLC41 divalent cation transporters, integral membrane domain"/>
    <property type="match status" value="1"/>
</dbReference>
<evidence type="ECO:0000256" key="5">
    <source>
        <dbReference type="ARBA" id="ARBA00022842"/>
    </source>
</evidence>
<dbReference type="EMBL" id="LGRX02029763">
    <property type="protein sequence ID" value="KAK3246485.1"/>
    <property type="molecule type" value="Genomic_DNA"/>
</dbReference>
<gene>
    <name evidence="11" type="ORF">CYMTET_43980</name>
</gene>
<evidence type="ECO:0000256" key="1">
    <source>
        <dbReference type="ARBA" id="ARBA00004141"/>
    </source>
</evidence>
<protein>
    <recommendedName>
        <fullName evidence="10">SLC41A/MgtE integral membrane domain-containing protein</fullName>
    </recommendedName>
</protein>
<comment type="caution">
    <text evidence="11">The sequence shown here is derived from an EMBL/GenBank/DDBJ whole genome shotgun (WGS) entry which is preliminary data.</text>
</comment>
<evidence type="ECO:0000259" key="10">
    <source>
        <dbReference type="Pfam" id="PF01769"/>
    </source>
</evidence>
<sequence length="339" mass="36134">MTLSLPFKQVPLSCSEATYGHSIFLLKRCRSWSQSTNHPRCPRISVHAKREEGVESDAGADSNQKATKDKSSLEVQRALAARLRAAQDPFFFTIDSMREKETKSRAELDAAQPDLLNSSNASDSVLENGTSSEEAVEGSWDVDGSSVVQEVFVRGQWLLGLLVLQSTSSFVLEANQQLIKDHLVITLFLTMLVGAGGNAGNQSAILVIRGLATRELQADKESLKQVLSQQLLVGLSLGAALAFGGFARVMLTSSSGRLEDATAIAVSLFLIVLISVLTGSALPFVLAWSGKDPANAGTTVQVVMDILGVAISCTACYLILERFASIFPADIAIAASSSL</sequence>
<dbReference type="InterPro" id="IPR006667">
    <property type="entry name" value="SLC41_membr_dom"/>
</dbReference>
<dbReference type="Pfam" id="PF01769">
    <property type="entry name" value="MgtE"/>
    <property type="match status" value="1"/>
</dbReference>
<feature type="transmembrane region" description="Helical" evidence="9">
    <location>
        <begin position="231"/>
        <end position="251"/>
    </location>
</feature>
<feature type="compositionally biased region" description="Polar residues" evidence="8">
    <location>
        <begin position="115"/>
        <end position="133"/>
    </location>
</feature>
<dbReference type="PANTHER" id="PTHR41394:SF5">
    <property type="entry name" value="SLC41A_MGTE INTEGRAL MEMBRANE DOMAIN-CONTAINING PROTEIN"/>
    <property type="match status" value="1"/>
</dbReference>
<comment type="similarity">
    <text evidence="2">Belongs to the SLC41A transporter family.</text>
</comment>
<dbReference type="AlphaFoldDB" id="A0AAE0C2S9"/>
<accession>A0AAE0C2S9</accession>
<dbReference type="GO" id="GO:0016020">
    <property type="term" value="C:membrane"/>
    <property type="evidence" value="ECO:0007669"/>
    <property type="project" value="UniProtKB-SubCell"/>
</dbReference>
<comment type="subcellular location">
    <subcellularLocation>
        <location evidence="1">Membrane</location>
        <topology evidence="1">Multi-pass membrane protein</topology>
    </subcellularLocation>
</comment>
<dbReference type="Proteomes" id="UP001190700">
    <property type="component" value="Unassembled WGS sequence"/>
</dbReference>
<proteinExistence type="inferred from homology"/>
<feature type="domain" description="SLC41A/MgtE integral membrane" evidence="10">
    <location>
        <begin position="190"/>
        <end position="312"/>
    </location>
</feature>
<evidence type="ECO:0000256" key="9">
    <source>
        <dbReference type="SAM" id="Phobius"/>
    </source>
</evidence>
<organism evidence="11 12">
    <name type="scientific">Cymbomonas tetramitiformis</name>
    <dbReference type="NCBI Taxonomy" id="36881"/>
    <lineage>
        <taxon>Eukaryota</taxon>
        <taxon>Viridiplantae</taxon>
        <taxon>Chlorophyta</taxon>
        <taxon>Pyramimonadophyceae</taxon>
        <taxon>Pyramimonadales</taxon>
        <taxon>Pyramimonadaceae</taxon>
        <taxon>Cymbomonas</taxon>
    </lineage>
</organism>
<dbReference type="PANTHER" id="PTHR41394">
    <property type="entry name" value="MAGNESIUM TRANSPORTER MGTE"/>
    <property type="match status" value="1"/>
</dbReference>
<evidence type="ECO:0000256" key="7">
    <source>
        <dbReference type="ARBA" id="ARBA00023136"/>
    </source>
</evidence>
<evidence type="ECO:0000313" key="11">
    <source>
        <dbReference type="EMBL" id="KAK3246485.1"/>
    </source>
</evidence>